<keyword evidence="1" id="KW-1133">Transmembrane helix</keyword>
<accession>A0A507ZUA1</accession>
<proteinExistence type="predicted"/>
<evidence type="ECO:0000313" key="3">
    <source>
        <dbReference type="Proteomes" id="UP000319010"/>
    </source>
</evidence>
<evidence type="ECO:0008006" key="4">
    <source>
        <dbReference type="Google" id="ProtNLM"/>
    </source>
</evidence>
<keyword evidence="1" id="KW-0472">Membrane</keyword>
<feature type="transmembrane region" description="Helical" evidence="1">
    <location>
        <begin position="220"/>
        <end position="243"/>
    </location>
</feature>
<protein>
    <recommendedName>
        <fullName evidence="4">Metal-dependent hydrolase</fullName>
    </recommendedName>
</protein>
<feature type="transmembrane region" description="Helical" evidence="1">
    <location>
        <begin position="249"/>
        <end position="268"/>
    </location>
</feature>
<name>A0A507ZUA1_9ACTO</name>
<feature type="transmembrane region" description="Helical" evidence="1">
    <location>
        <begin position="143"/>
        <end position="170"/>
    </location>
</feature>
<gene>
    <name evidence="2" type="ORF">FK256_14000</name>
</gene>
<comment type="caution">
    <text evidence="2">The sequence shown here is derived from an EMBL/GenBank/DDBJ whole genome shotgun (WGS) entry which is preliminary data.</text>
</comment>
<keyword evidence="1" id="KW-0812">Transmembrane</keyword>
<feature type="transmembrane region" description="Helical" evidence="1">
    <location>
        <begin position="50"/>
        <end position="73"/>
    </location>
</feature>
<feature type="transmembrane region" description="Helical" evidence="1">
    <location>
        <begin position="190"/>
        <end position="208"/>
    </location>
</feature>
<reference evidence="2 3" key="1">
    <citation type="submission" date="2019-06" db="EMBL/GenBank/DDBJ databases">
        <title>Draft genome sequence of Actinomyces johnsonii CCUG 34287T.</title>
        <authorList>
            <person name="Salva-Serra F."/>
            <person name="Cardew S."/>
            <person name="Moore E."/>
        </authorList>
    </citation>
    <scope>NUCLEOTIDE SEQUENCE [LARGE SCALE GENOMIC DNA]</scope>
    <source>
        <strain evidence="2 3">CCUG 34287</strain>
    </source>
</reference>
<evidence type="ECO:0000313" key="2">
    <source>
        <dbReference type="EMBL" id="TQD41240.1"/>
    </source>
</evidence>
<dbReference type="Pfam" id="PF04307">
    <property type="entry name" value="YdjM"/>
    <property type="match status" value="1"/>
</dbReference>
<sequence>MFSTVGHPRDLLSGAAAGIALAGARAWIGSNPLGPPGTTRKGTSDMMGYGHAAMGAAGFLALTSSSSLALGIAPQPLPVVATGALLTAGAALLPDLDHHDGTIARSVPAVRILGVTFVPSPTQAMAARIERASGGHRHLTHSLVGIGAATAAAAGLTLLHLPAAWAAALANRAGWVLSPEQIGRGRGVDVGVVLAAALLTAFAAKALRMTKMAGNDVGAVLMRTWVGPWVAGALVGVYTGIFLDTNRFVLLPVVVALGTFIHCLGDTLTTQGVAWLQPWHGPAPASVYVAAGRRIPSPGAAGSPKTRPARARAVFTRAAARAVSRCWPPNGYIRLPILGTAGSRREHVLNIALVSYSMWLLAHEAFALWAPGATAYVI</sequence>
<evidence type="ECO:0000256" key="1">
    <source>
        <dbReference type="SAM" id="Phobius"/>
    </source>
</evidence>
<dbReference type="InterPro" id="IPR007404">
    <property type="entry name" value="YdjM-like"/>
</dbReference>
<dbReference type="EMBL" id="VICB01000031">
    <property type="protein sequence ID" value="TQD41240.1"/>
    <property type="molecule type" value="Genomic_DNA"/>
</dbReference>
<organism evidence="2 3">
    <name type="scientific">Actinomyces johnsonii</name>
    <dbReference type="NCBI Taxonomy" id="544581"/>
    <lineage>
        <taxon>Bacteria</taxon>
        <taxon>Bacillati</taxon>
        <taxon>Actinomycetota</taxon>
        <taxon>Actinomycetes</taxon>
        <taxon>Actinomycetales</taxon>
        <taxon>Actinomycetaceae</taxon>
        <taxon>Actinomyces</taxon>
    </lineage>
</organism>
<dbReference type="AlphaFoldDB" id="A0A507ZUA1"/>
<dbReference type="Proteomes" id="UP000319010">
    <property type="component" value="Unassembled WGS sequence"/>
</dbReference>